<dbReference type="AlphaFoldDB" id="A0A142ENS7"/>
<dbReference type="SUPFAM" id="SSF53187">
    <property type="entry name" value="Zn-dependent exopeptidases"/>
    <property type="match status" value="1"/>
</dbReference>
<dbReference type="InterPro" id="IPR002933">
    <property type="entry name" value="Peptidase_M20"/>
</dbReference>
<evidence type="ECO:0000313" key="5">
    <source>
        <dbReference type="Proteomes" id="UP000073816"/>
    </source>
</evidence>
<dbReference type="PANTHER" id="PTHR30575:SF0">
    <property type="entry name" value="XAA-ARG DIPEPTIDASE"/>
    <property type="match status" value="1"/>
</dbReference>
<dbReference type="OrthoDB" id="9781032at2"/>
<gene>
    <name evidence="4" type="ORF">AO498_10120</name>
</gene>
<dbReference type="GO" id="GO:0071713">
    <property type="term" value="F:para-aminobenzoyl-glutamate hydrolase activity"/>
    <property type="evidence" value="ECO:0007669"/>
    <property type="project" value="TreeGrafter"/>
</dbReference>
<feature type="chain" id="PRO_5007494500" evidence="2">
    <location>
        <begin position="20"/>
        <end position="481"/>
    </location>
</feature>
<name>A0A142ENS7_9BACT</name>
<proteinExistence type="predicted"/>
<dbReference type="InterPro" id="IPR036264">
    <property type="entry name" value="Bact_exopeptidase_dim_dom"/>
</dbReference>
<evidence type="ECO:0000256" key="1">
    <source>
        <dbReference type="ARBA" id="ARBA00022801"/>
    </source>
</evidence>
<dbReference type="PIRSF" id="PIRSF037227">
    <property type="entry name" value="Aminobenzoyl-glu_utiliz_pB"/>
    <property type="match status" value="1"/>
</dbReference>
<reference evidence="4 5" key="2">
    <citation type="journal article" date="2016" name="Genome Announc.">
        <title>Complete Genome Sequence of Algoriphagus sp. Strain M8-2, Isolated from a Brackish Lake.</title>
        <authorList>
            <person name="Muraguchi Y."/>
            <person name="Kushimoto K."/>
            <person name="Ohtsubo Y."/>
            <person name="Suzuki T."/>
            <person name="Dohra H."/>
            <person name="Kimbara K."/>
            <person name="Shintani M."/>
        </authorList>
    </citation>
    <scope>NUCLEOTIDE SEQUENCE [LARGE SCALE GENOMIC DNA]</scope>
    <source>
        <strain evidence="4 5">M8-2</strain>
    </source>
</reference>
<reference evidence="5" key="1">
    <citation type="submission" date="2015-09" db="EMBL/GenBank/DDBJ databases">
        <title>Complete sequence of Algoriphagus sp. M8-2.</title>
        <authorList>
            <person name="Shintani M."/>
        </authorList>
    </citation>
    <scope>NUCLEOTIDE SEQUENCE [LARGE SCALE GENOMIC DNA]</scope>
    <source>
        <strain evidence="5">M8-2</strain>
    </source>
</reference>
<dbReference type="Proteomes" id="UP000073816">
    <property type="component" value="Chromosome"/>
</dbReference>
<dbReference type="GO" id="GO:0016805">
    <property type="term" value="F:dipeptidase activity"/>
    <property type="evidence" value="ECO:0007669"/>
    <property type="project" value="TreeGrafter"/>
</dbReference>
<dbReference type="InterPro" id="IPR017439">
    <property type="entry name" value="Amidohydrolase"/>
</dbReference>
<dbReference type="Gene3D" id="3.30.70.360">
    <property type="match status" value="1"/>
</dbReference>
<dbReference type="GO" id="GO:0046657">
    <property type="term" value="P:folic acid catabolic process"/>
    <property type="evidence" value="ECO:0007669"/>
    <property type="project" value="TreeGrafter"/>
</dbReference>
<dbReference type="Gene3D" id="3.40.630.10">
    <property type="entry name" value="Zn peptidases"/>
    <property type="match status" value="1"/>
</dbReference>
<dbReference type="STRING" id="1727163.AO498_10120"/>
<feature type="signal peptide" evidence="2">
    <location>
        <begin position="1"/>
        <end position="19"/>
    </location>
</feature>
<dbReference type="SUPFAM" id="SSF55031">
    <property type="entry name" value="Bacterial exopeptidase dimerisation domain"/>
    <property type="match status" value="1"/>
</dbReference>
<keyword evidence="5" id="KW-1185">Reference proteome</keyword>
<dbReference type="GO" id="GO:0005737">
    <property type="term" value="C:cytoplasm"/>
    <property type="evidence" value="ECO:0007669"/>
    <property type="project" value="TreeGrafter"/>
</dbReference>
<dbReference type="EMBL" id="CP012836">
    <property type="protein sequence ID" value="AMQ56782.1"/>
    <property type="molecule type" value="Genomic_DNA"/>
</dbReference>
<dbReference type="Pfam" id="PF01546">
    <property type="entry name" value="Peptidase_M20"/>
    <property type="match status" value="1"/>
</dbReference>
<dbReference type="Pfam" id="PF07687">
    <property type="entry name" value="M20_dimer"/>
    <property type="match status" value="1"/>
</dbReference>
<protein>
    <submittedName>
        <fullName evidence="4">Peptidase M20</fullName>
    </submittedName>
</protein>
<dbReference type="InterPro" id="IPR011650">
    <property type="entry name" value="Peptidase_M20_dimer"/>
</dbReference>
<evidence type="ECO:0000256" key="2">
    <source>
        <dbReference type="SAM" id="SignalP"/>
    </source>
</evidence>
<evidence type="ECO:0000259" key="3">
    <source>
        <dbReference type="Pfam" id="PF07687"/>
    </source>
</evidence>
<sequence length="481" mass="52115">MKIHYLALGLVLSTSPLFAQKKAPKPNPLKESVQQTLDARYADLTGLSDQIWAFEEIAFQESQSSAALSAYAESLGFKVTSGVGEIPTAFVAEYGSGSPIIGVLGEFDALPGLSQNKVPFKSPLNEGAPGHGCGHNLFGVASLGAASAIKDLIAEGKLQGTIRFYGTPAEEKYFGKLWMIRSGIMNDVDVMLDWHPADETKTEVQKGLALVDFIVEFTGQAAHASADPWNGRSASDALELYTSGINYYREHIKPTVRIHYHIQDGGQVVNVVPDYSRLWVRVRDTSRDGLVPVWKRVEEMAEGAAILANVDYKVTLVSGVHEILVNRRGSEVMQKNLEALGPISYTEEEQAFAKKIQEATGKPQIGVISEIKPLEETQEHSMGGSTDVGDVSWVVPTIRMGASTAPNGTPWHSWAVVASGGMSIGHKGMGYASKALAMTMIDLFQSETLRNEIKAEFKAKKGDYVYKGIIPDGPPPLKSGY</sequence>
<dbReference type="RefSeq" id="WP_067546884.1">
    <property type="nucleotide sequence ID" value="NZ_CP012836.1"/>
</dbReference>
<keyword evidence="2" id="KW-0732">Signal</keyword>
<dbReference type="PANTHER" id="PTHR30575">
    <property type="entry name" value="PEPTIDASE M20"/>
    <property type="match status" value="1"/>
</dbReference>
<dbReference type="NCBIfam" id="TIGR01891">
    <property type="entry name" value="amidohydrolases"/>
    <property type="match status" value="1"/>
</dbReference>
<feature type="domain" description="Peptidase M20 dimerisation" evidence="3">
    <location>
        <begin position="211"/>
        <end position="308"/>
    </location>
</feature>
<organism evidence="4 5">
    <name type="scientific">Algoriphagus sanaruensis</name>
    <dbReference type="NCBI Taxonomy" id="1727163"/>
    <lineage>
        <taxon>Bacteria</taxon>
        <taxon>Pseudomonadati</taxon>
        <taxon>Bacteroidota</taxon>
        <taxon>Cytophagia</taxon>
        <taxon>Cytophagales</taxon>
        <taxon>Cyclobacteriaceae</taxon>
        <taxon>Algoriphagus</taxon>
    </lineage>
</organism>
<dbReference type="KEGG" id="alm:AO498_10120"/>
<dbReference type="InterPro" id="IPR052030">
    <property type="entry name" value="Peptidase_M20/M20A_hydrolases"/>
</dbReference>
<accession>A0A142ENS7</accession>
<dbReference type="InterPro" id="IPR017145">
    <property type="entry name" value="Aminobenzoyl-glu_utiliz_pB"/>
</dbReference>
<evidence type="ECO:0000313" key="4">
    <source>
        <dbReference type="EMBL" id="AMQ56782.1"/>
    </source>
</evidence>
<dbReference type="PATRIC" id="fig|1727163.4.peg.2115"/>
<keyword evidence="1" id="KW-0378">Hydrolase</keyword>